<evidence type="ECO:0000256" key="3">
    <source>
        <dbReference type="PROSITE-ProRule" id="PRU00023"/>
    </source>
</evidence>
<keyword evidence="2 3" id="KW-0040">ANK repeat</keyword>
<dbReference type="InParanoid" id="A0A2R5G9T1"/>
<organism evidence="5 6">
    <name type="scientific">Hondaea fermentalgiana</name>
    <dbReference type="NCBI Taxonomy" id="2315210"/>
    <lineage>
        <taxon>Eukaryota</taxon>
        <taxon>Sar</taxon>
        <taxon>Stramenopiles</taxon>
        <taxon>Bigyra</taxon>
        <taxon>Labyrinthulomycetes</taxon>
        <taxon>Thraustochytrida</taxon>
        <taxon>Thraustochytriidae</taxon>
        <taxon>Hondaea</taxon>
    </lineage>
</organism>
<evidence type="ECO:0000313" key="6">
    <source>
        <dbReference type="Proteomes" id="UP000241890"/>
    </source>
</evidence>
<evidence type="ECO:0000256" key="1">
    <source>
        <dbReference type="ARBA" id="ARBA00022737"/>
    </source>
</evidence>
<keyword evidence="1" id="KW-0677">Repeat</keyword>
<dbReference type="CDD" id="cd00060">
    <property type="entry name" value="FHA"/>
    <property type="match status" value="1"/>
</dbReference>
<comment type="caution">
    <text evidence="5">The sequence shown here is derived from an EMBL/GenBank/DDBJ whole genome shotgun (WGS) entry which is preliminary data.</text>
</comment>
<dbReference type="PROSITE" id="PS50088">
    <property type="entry name" value="ANK_REPEAT"/>
    <property type="match status" value="1"/>
</dbReference>
<dbReference type="Proteomes" id="UP000241890">
    <property type="component" value="Unassembled WGS sequence"/>
</dbReference>
<dbReference type="SUPFAM" id="SSF48403">
    <property type="entry name" value="Ankyrin repeat"/>
    <property type="match status" value="1"/>
</dbReference>
<dbReference type="InterPro" id="IPR002110">
    <property type="entry name" value="Ankyrin_rpt"/>
</dbReference>
<dbReference type="Pfam" id="PF00498">
    <property type="entry name" value="FHA"/>
    <property type="match status" value="1"/>
</dbReference>
<dbReference type="PANTHER" id="PTHR24171">
    <property type="entry name" value="ANKYRIN REPEAT DOMAIN-CONTAINING PROTEIN 39-RELATED"/>
    <property type="match status" value="1"/>
</dbReference>
<dbReference type="GO" id="GO:0004842">
    <property type="term" value="F:ubiquitin-protein transferase activity"/>
    <property type="evidence" value="ECO:0007669"/>
    <property type="project" value="TreeGrafter"/>
</dbReference>
<dbReference type="SMART" id="SM00248">
    <property type="entry name" value="ANK"/>
    <property type="match status" value="2"/>
</dbReference>
<name>A0A2R5G9T1_9STRA</name>
<dbReference type="PANTHER" id="PTHR24171:SF8">
    <property type="entry name" value="BRCA1-ASSOCIATED RING DOMAIN PROTEIN 1"/>
    <property type="match status" value="1"/>
</dbReference>
<protein>
    <submittedName>
        <fullName evidence="5">Ankyrin repeat domain-containing protein 50</fullName>
    </submittedName>
</protein>
<keyword evidence="6" id="KW-1185">Reference proteome</keyword>
<dbReference type="SUPFAM" id="SSF49879">
    <property type="entry name" value="SMAD/FHA domain"/>
    <property type="match status" value="1"/>
</dbReference>
<feature type="repeat" description="ANK" evidence="3">
    <location>
        <begin position="52"/>
        <end position="84"/>
    </location>
</feature>
<dbReference type="PROSITE" id="PS50006">
    <property type="entry name" value="FHA_DOMAIN"/>
    <property type="match status" value="1"/>
</dbReference>
<dbReference type="Pfam" id="PF12796">
    <property type="entry name" value="Ank_2"/>
    <property type="match status" value="1"/>
</dbReference>
<accession>A0A2R5G9T1</accession>
<dbReference type="InterPro" id="IPR000253">
    <property type="entry name" value="FHA_dom"/>
</dbReference>
<evidence type="ECO:0000259" key="4">
    <source>
        <dbReference type="PROSITE" id="PS50006"/>
    </source>
</evidence>
<dbReference type="PROSITE" id="PS50297">
    <property type="entry name" value="ANK_REP_REGION"/>
    <property type="match status" value="1"/>
</dbReference>
<evidence type="ECO:0000256" key="2">
    <source>
        <dbReference type="ARBA" id="ARBA00023043"/>
    </source>
</evidence>
<gene>
    <name evidence="5" type="ORF">FCC1311_010492</name>
</gene>
<dbReference type="Gene3D" id="1.25.40.20">
    <property type="entry name" value="Ankyrin repeat-containing domain"/>
    <property type="match status" value="1"/>
</dbReference>
<dbReference type="Gene3D" id="2.60.200.20">
    <property type="match status" value="1"/>
</dbReference>
<dbReference type="SMART" id="SM00240">
    <property type="entry name" value="FHA"/>
    <property type="match status" value="1"/>
</dbReference>
<dbReference type="GO" id="GO:0085020">
    <property type="term" value="P:protein K6-linked ubiquitination"/>
    <property type="evidence" value="ECO:0007669"/>
    <property type="project" value="TreeGrafter"/>
</dbReference>
<dbReference type="InterPro" id="IPR008984">
    <property type="entry name" value="SMAD_FHA_dom_sf"/>
</dbReference>
<dbReference type="AlphaFoldDB" id="A0A2R5G9T1"/>
<proteinExistence type="predicted"/>
<reference evidence="5 6" key="1">
    <citation type="submission" date="2017-12" db="EMBL/GenBank/DDBJ databases">
        <title>Sequencing, de novo assembly and annotation of complete genome of a new Thraustochytrid species, strain FCC1311.</title>
        <authorList>
            <person name="Sedici K."/>
            <person name="Godart F."/>
            <person name="Aiese Cigliano R."/>
            <person name="Sanseverino W."/>
            <person name="Barakat M."/>
            <person name="Ortet P."/>
            <person name="Marechal E."/>
            <person name="Cagnac O."/>
            <person name="Amato A."/>
        </authorList>
    </citation>
    <scope>NUCLEOTIDE SEQUENCE [LARGE SCALE GENOMIC DNA]</scope>
</reference>
<sequence>MFEAIQRLDLEGAIDVIEEDELDVCARNGVAPPRGMRKVEQRSELINFEDAYGMTPLLLACRIGAGRVVMGLLLRGADANKENKLGVTPLIACAKYGNVNAANALLKKGVGYDVAQVLRENKRGETAFDHILASAKSKLEPAFDAAAALEEDGNKTLLSFKRIRKDQSIRKRQVAVLVSKLVGGIRNAHNTGTARHLERTPLAAAVRLQAFVRGVLVFPLRCTPVIVGRSSPSDILVGADDDDEAEKSRPRLVSKRHLILHLDSLGAELVDLSTNGTYINGHRVDRSEPRRLAHGDVLALGARDGPRFTFYVKNRSTSATDGVRTSKNL</sequence>
<dbReference type="InterPro" id="IPR036770">
    <property type="entry name" value="Ankyrin_rpt-contain_sf"/>
</dbReference>
<evidence type="ECO:0000313" key="5">
    <source>
        <dbReference type="EMBL" id="GBG24831.1"/>
    </source>
</evidence>
<dbReference type="OrthoDB" id="188632at2759"/>
<dbReference type="EMBL" id="BEYU01000009">
    <property type="protein sequence ID" value="GBG24831.1"/>
    <property type="molecule type" value="Genomic_DNA"/>
</dbReference>
<feature type="domain" description="FHA" evidence="4">
    <location>
        <begin position="225"/>
        <end position="284"/>
    </location>
</feature>